<evidence type="ECO:0000256" key="5">
    <source>
        <dbReference type="ARBA" id="ARBA00023027"/>
    </source>
</evidence>
<dbReference type="InterPro" id="IPR036188">
    <property type="entry name" value="FAD/NAD-bd_sf"/>
</dbReference>
<dbReference type="OrthoDB" id="9789960at2"/>
<dbReference type="PANTHER" id="PTHR46091">
    <property type="entry name" value="BLR7054 PROTEIN"/>
    <property type="match status" value="1"/>
</dbReference>
<keyword evidence="2" id="KW-0732">Signal</keyword>
<protein>
    <submittedName>
        <fullName evidence="6">All-trans-retinol 13,14-reductase</fullName>
    </submittedName>
</protein>
<keyword evidence="4" id="KW-0521">NADP</keyword>
<dbReference type="InterPro" id="IPR052206">
    <property type="entry name" value="Retinol_saturase"/>
</dbReference>
<accession>A0A1H8V427</accession>
<organism evidence="6 7">
    <name type="scientific">Mucilaginibacter gossypiicola</name>
    <dbReference type="NCBI Taxonomy" id="551995"/>
    <lineage>
        <taxon>Bacteria</taxon>
        <taxon>Pseudomonadati</taxon>
        <taxon>Bacteroidota</taxon>
        <taxon>Sphingobacteriia</taxon>
        <taxon>Sphingobacteriales</taxon>
        <taxon>Sphingobacteriaceae</taxon>
        <taxon>Mucilaginibacter</taxon>
    </lineage>
</organism>
<gene>
    <name evidence="6" type="ORF">SAMN05192574_12233</name>
</gene>
<dbReference type="Pfam" id="PF13450">
    <property type="entry name" value="NAD_binding_8"/>
    <property type="match status" value="1"/>
</dbReference>
<dbReference type="EMBL" id="FOCL01000022">
    <property type="protein sequence ID" value="SEP10252.1"/>
    <property type="molecule type" value="Genomic_DNA"/>
</dbReference>
<evidence type="ECO:0000313" key="6">
    <source>
        <dbReference type="EMBL" id="SEP10252.1"/>
    </source>
</evidence>
<evidence type="ECO:0000256" key="4">
    <source>
        <dbReference type="ARBA" id="ARBA00022857"/>
    </source>
</evidence>
<evidence type="ECO:0000313" key="7">
    <source>
        <dbReference type="Proteomes" id="UP000198942"/>
    </source>
</evidence>
<dbReference type="STRING" id="551995.SAMN05192574_12233"/>
<evidence type="ECO:0000256" key="1">
    <source>
        <dbReference type="ARBA" id="ARBA00022630"/>
    </source>
</evidence>
<name>A0A1H8V427_9SPHI</name>
<proteinExistence type="predicted"/>
<keyword evidence="7" id="KW-1185">Reference proteome</keyword>
<dbReference type="RefSeq" id="WP_091222657.1">
    <property type="nucleotide sequence ID" value="NZ_FOCL01000022.1"/>
</dbReference>
<keyword evidence="5" id="KW-0520">NAD</keyword>
<dbReference type="Proteomes" id="UP000198942">
    <property type="component" value="Unassembled WGS sequence"/>
</dbReference>
<reference evidence="7" key="1">
    <citation type="submission" date="2016-10" db="EMBL/GenBank/DDBJ databases">
        <authorList>
            <person name="Varghese N."/>
            <person name="Submissions S."/>
        </authorList>
    </citation>
    <scope>NUCLEOTIDE SEQUENCE [LARGE SCALE GENOMIC DNA]</scope>
    <source>
        <strain evidence="7">Gh-48</strain>
    </source>
</reference>
<evidence type="ECO:0000256" key="2">
    <source>
        <dbReference type="ARBA" id="ARBA00022729"/>
    </source>
</evidence>
<dbReference type="AlphaFoldDB" id="A0A1H8V427"/>
<evidence type="ECO:0000256" key="3">
    <source>
        <dbReference type="ARBA" id="ARBA00022827"/>
    </source>
</evidence>
<dbReference type="PRINTS" id="PR00419">
    <property type="entry name" value="ADXRDTASE"/>
</dbReference>
<keyword evidence="1" id="KW-0285">Flavoprotein</keyword>
<dbReference type="Gene3D" id="3.50.50.60">
    <property type="entry name" value="FAD/NAD(P)-binding domain"/>
    <property type="match status" value="2"/>
</dbReference>
<dbReference type="SUPFAM" id="SSF51905">
    <property type="entry name" value="FAD/NAD(P)-binding domain"/>
    <property type="match status" value="1"/>
</dbReference>
<dbReference type="PANTHER" id="PTHR46091:SF3">
    <property type="entry name" value="AMINE OXIDASE DOMAIN-CONTAINING PROTEIN"/>
    <property type="match status" value="1"/>
</dbReference>
<sequence>MDDKFDVLIIGSGMGGLVCADMLGREGYRVCVVEKNKQLGGSLQTYVRDRVIFDSGVHYLGGLDKGQNLYQIFKYIDIIDSLKLEKQSPDAFDKIMIDNDPVEYPQAQGYENFIKQLLVYFPDEESALRTYCAKLKEVCDKFPLYNLRSSDDFYEKADVLEVDTEAFLTSITSNKKLQQVLAGNNSLYAGQADKTPLYVHALILNSYIESSWKCIDGGSQIAKLIARNIRDRGGVIIRNKAVKKLVEQDGKISYVELQHGEKLYAGHFISNIHPVKTLEMTDSSVIKNVYRNRLKSLENSVSSFTINIVFKKDSFKYFSHNVYSFKDGQVWHMADYTQQNWPLGYAVFMTPSSKNKEYADGMTILAYMRYEEVKPWEDTFNTVSDEAYRGETYEQFKKRKAEVLLDDVELKFPGLREQIYSYYTATPLSYRDYIGNDDGSLYGIAKDYKHPLKTFISPRTKLPNLYFTGQNLNLHGILGAAMSGIVTCCALLGNDELIDKIRNA</sequence>
<keyword evidence="3" id="KW-0274">FAD</keyword>